<sequence>MPAEQQDRTKGDGFGHIFQKNRWWSNPGLSDVDTMIAMILADPTRVDLALAAALWGIDRMERVRSDIDAELTPLHRQVLDPIYASVLQGVRHAHERAA</sequence>
<organism evidence="1 2">
    <name type="scientific">Sphingomonas zeae</name>
    <dbReference type="NCBI Taxonomy" id="1646122"/>
    <lineage>
        <taxon>Bacteria</taxon>
        <taxon>Pseudomonadati</taxon>
        <taxon>Pseudomonadota</taxon>
        <taxon>Alphaproteobacteria</taxon>
        <taxon>Sphingomonadales</taxon>
        <taxon>Sphingomonadaceae</taxon>
        <taxon>Sphingomonas</taxon>
    </lineage>
</organism>
<dbReference type="AlphaFoldDB" id="A0A7Y6B573"/>
<protein>
    <submittedName>
        <fullName evidence="1">Uncharacterized protein</fullName>
    </submittedName>
</protein>
<gene>
    <name evidence="1" type="ORF">HP438_11770</name>
</gene>
<dbReference type="EMBL" id="JABMCH010000064">
    <property type="protein sequence ID" value="NUU47652.1"/>
    <property type="molecule type" value="Genomic_DNA"/>
</dbReference>
<keyword evidence="2" id="KW-1185">Reference proteome</keyword>
<evidence type="ECO:0000313" key="2">
    <source>
        <dbReference type="Proteomes" id="UP000536441"/>
    </source>
</evidence>
<name>A0A7Y6B573_9SPHN</name>
<comment type="caution">
    <text evidence="1">The sequence shown here is derived from an EMBL/GenBank/DDBJ whole genome shotgun (WGS) entry which is preliminary data.</text>
</comment>
<evidence type="ECO:0000313" key="1">
    <source>
        <dbReference type="EMBL" id="NUU47652.1"/>
    </source>
</evidence>
<reference evidence="1 2" key="1">
    <citation type="submission" date="2020-05" db="EMBL/GenBank/DDBJ databases">
        <title>Genome Sequencing of Type Strains.</title>
        <authorList>
            <person name="Lemaire J.F."/>
            <person name="Inderbitzin P."/>
            <person name="Gregorio O.A."/>
            <person name="Collins S.B."/>
            <person name="Wespe N."/>
            <person name="Knight-Connoni V."/>
        </authorList>
    </citation>
    <scope>NUCLEOTIDE SEQUENCE [LARGE SCALE GENOMIC DNA]</scope>
    <source>
        <strain evidence="1 2">DSM 100049</strain>
    </source>
</reference>
<dbReference type="Proteomes" id="UP000536441">
    <property type="component" value="Unassembled WGS sequence"/>
</dbReference>
<accession>A0A7Y6B573</accession>
<proteinExistence type="predicted"/>